<feature type="non-terminal residue" evidence="9">
    <location>
        <position position="339"/>
    </location>
</feature>
<evidence type="ECO:0000256" key="4">
    <source>
        <dbReference type="ARBA" id="ARBA00022475"/>
    </source>
</evidence>
<keyword evidence="6 9" id="KW-0067">ATP-binding</keyword>
<keyword evidence="4" id="KW-1003">Cell membrane</keyword>
<dbReference type="InterPro" id="IPR017871">
    <property type="entry name" value="ABC_transporter-like_CS"/>
</dbReference>
<dbReference type="PANTHER" id="PTHR43297:SF2">
    <property type="entry name" value="DIPEPTIDE TRANSPORT ATP-BINDING PROTEIN DPPD"/>
    <property type="match status" value="1"/>
</dbReference>
<reference evidence="9 10" key="1">
    <citation type="submission" date="2020-11" db="EMBL/GenBank/DDBJ databases">
        <title>P. mediterranea TC4 genome.</title>
        <authorList>
            <person name="Molmeret M."/>
        </authorList>
    </citation>
    <scope>NUCLEOTIDE SEQUENCE [LARGE SCALE GENOMIC DNA]</scope>
    <source>
        <strain evidence="9 10">TC4</strain>
    </source>
</reference>
<evidence type="ECO:0000256" key="5">
    <source>
        <dbReference type="ARBA" id="ARBA00022741"/>
    </source>
</evidence>
<keyword evidence="5" id="KW-0547">Nucleotide-binding</keyword>
<proteinExistence type="inferred from homology"/>
<feature type="domain" description="ABC transporter" evidence="8">
    <location>
        <begin position="13"/>
        <end position="262"/>
    </location>
</feature>
<dbReference type="SMART" id="SM00382">
    <property type="entry name" value="AAA"/>
    <property type="match status" value="1"/>
</dbReference>
<keyword evidence="3" id="KW-0813">Transport</keyword>
<evidence type="ECO:0000256" key="1">
    <source>
        <dbReference type="ARBA" id="ARBA00004417"/>
    </source>
</evidence>
<organism evidence="9 10">
    <name type="scientific">Nonlabens mediterrranea</name>
    <dbReference type="NCBI Taxonomy" id="1419947"/>
    <lineage>
        <taxon>Bacteria</taxon>
        <taxon>Pseudomonadati</taxon>
        <taxon>Bacteroidota</taxon>
        <taxon>Flavobacteriia</taxon>
        <taxon>Flavobacteriales</taxon>
        <taxon>Flavobacteriaceae</taxon>
        <taxon>Nonlabens</taxon>
    </lineage>
</organism>
<sequence length="339" mass="38043">MTKSSQNKPLVVVKNLNVSFKKGKLENQVLFNVNLKLFENEILAVVGESGSGKSVTSKALMGLLPVKSAIIDVHELSVQGKDLRRLNGLDWSRFRGSVISMIFQEPMSSLNPTIMCGHQVAEILSIHTKLTSKEIKKEVLNLFEKVKLPIPEQTFNKYPHEISGGQMQRVMIAMAIACKPKVLIADEPTTALDVTVQKEIILLLKELQAEYGMSVLFISHDLGLVHEIADRIAVMYKGRVVEVGTPDQLFLNAQETYTKALIAARPDTTTRLKKLPTIKDFMLDAVPSEIVTQAERVSAHQKLYEQEPLLQLINVVKKYPLKKEFFKKQQYFTAVNDVS</sequence>
<accession>A0ABS0A807</accession>
<name>A0ABS0A807_9FLAO</name>
<protein>
    <submittedName>
        <fullName evidence="9">ABC transporter ATP-binding protein</fullName>
    </submittedName>
</protein>
<dbReference type="PANTHER" id="PTHR43297">
    <property type="entry name" value="OLIGOPEPTIDE TRANSPORT ATP-BINDING PROTEIN APPD"/>
    <property type="match status" value="1"/>
</dbReference>
<dbReference type="GO" id="GO:0005524">
    <property type="term" value="F:ATP binding"/>
    <property type="evidence" value="ECO:0007669"/>
    <property type="project" value="UniProtKB-KW"/>
</dbReference>
<evidence type="ECO:0000256" key="6">
    <source>
        <dbReference type="ARBA" id="ARBA00022840"/>
    </source>
</evidence>
<dbReference type="InterPro" id="IPR003439">
    <property type="entry name" value="ABC_transporter-like_ATP-bd"/>
</dbReference>
<comment type="subcellular location">
    <subcellularLocation>
        <location evidence="1">Cell inner membrane</location>
        <topology evidence="1">Peripheral membrane protein</topology>
    </subcellularLocation>
</comment>
<comment type="similarity">
    <text evidence="2">Belongs to the ABC transporter superfamily.</text>
</comment>
<dbReference type="Proteomes" id="UP001194729">
    <property type="component" value="Unassembled WGS sequence"/>
</dbReference>
<comment type="caution">
    <text evidence="9">The sequence shown here is derived from an EMBL/GenBank/DDBJ whole genome shotgun (WGS) entry which is preliminary data.</text>
</comment>
<dbReference type="InterPro" id="IPR003593">
    <property type="entry name" value="AAA+_ATPase"/>
</dbReference>
<gene>
    <name evidence="9" type="ORF">FNJ87_14470</name>
</gene>
<evidence type="ECO:0000259" key="8">
    <source>
        <dbReference type="PROSITE" id="PS50893"/>
    </source>
</evidence>
<dbReference type="InterPro" id="IPR050388">
    <property type="entry name" value="ABC_Ni/Peptide_Import"/>
</dbReference>
<dbReference type="PROSITE" id="PS00211">
    <property type="entry name" value="ABC_TRANSPORTER_1"/>
    <property type="match status" value="1"/>
</dbReference>
<dbReference type="InterPro" id="IPR027417">
    <property type="entry name" value="P-loop_NTPase"/>
</dbReference>
<dbReference type="Gene3D" id="3.40.50.300">
    <property type="entry name" value="P-loop containing nucleotide triphosphate hydrolases"/>
    <property type="match status" value="1"/>
</dbReference>
<dbReference type="Pfam" id="PF00005">
    <property type="entry name" value="ABC_tran"/>
    <property type="match status" value="1"/>
</dbReference>
<keyword evidence="7" id="KW-0472">Membrane</keyword>
<evidence type="ECO:0000256" key="2">
    <source>
        <dbReference type="ARBA" id="ARBA00005417"/>
    </source>
</evidence>
<evidence type="ECO:0000313" key="10">
    <source>
        <dbReference type="Proteomes" id="UP001194729"/>
    </source>
</evidence>
<keyword evidence="10" id="KW-1185">Reference proteome</keyword>
<dbReference type="EMBL" id="JADKYU010000757">
    <property type="protein sequence ID" value="MBF4985480.1"/>
    <property type="molecule type" value="Genomic_DNA"/>
</dbReference>
<evidence type="ECO:0000256" key="7">
    <source>
        <dbReference type="ARBA" id="ARBA00023136"/>
    </source>
</evidence>
<dbReference type="SUPFAM" id="SSF52540">
    <property type="entry name" value="P-loop containing nucleoside triphosphate hydrolases"/>
    <property type="match status" value="1"/>
</dbReference>
<dbReference type="CDD" id="cd03257">
    <property type="entry name" value="ABC_NikE_OppD_transporters"/>
    <property type="match status" value="1"/>
</dbReference>
<evidence type="ECO:0000256" key="3">
    <source>
        <dbReference type="ARBA" id="ARBA00022448"/>
    </source>
</evidence>
<evidence type="ECO:0000313" key="9">
    <source>
        <dbReference type="EMBL" id="MBF4985480.1"/>
    </source>
</evidence>
<dbReference type="PROSITE" id="PS50893">
    <property type="entry name" value="ABC_TRANSPORTER_2"/>
    <property type="match status" value="1"/>
</dbReference>